<reference evidence="8" key="2">
    <citation type="journal article" date="2024" name="Plant">
        <title>Genomic evolution and insights into agronomic trait innovations of Sesamum species.</title>
        <authorList>
            <person name="Miao H."/>
            <person name="Wang L."/>
            <person name="Qu L."/>
            <person name="Liu H."/>
            <person name="Sun Y."/>
            <person name="Le M."/>
            <person name="Wang Q."/>
            <person name="Wei S."/>
            <person name="Zheng Y."/>
            <person name="Lin W."/>
            <person name="Duan Y."/>
            <person name="Cao H."/>
            <person name="Xiong S."/>
            <person name="Wang X."/>
            <person name="Wei L."/>
            <person name="Li C."/>
            <person name="Ma Q."/>
            <person name="Ju M."/>
            <person name="Zhao R."/>
            <person name="Li G."/>
            <person name="Mu C."/>
            <person name="Tian Q."/>
            <person name="Mei H."/>
            <person name="Zhang T."/>
            <person name="Gao T."/>
            <person name="Zhang H."/>
        </authorList>
    </citation>
    <scope>NUCLEOTIDE SEQUENCE</scope>
    <source>
        <strain evidence="8">3651</strain>
    </source>
</reference>
<feature type="transmembrane region" description="Helical" evidence="7">
    <location>
        <begin position="116"/>
        <end position="135"/>
    </location>
</feature>
<evidence type="ECO:0000256" key="3">
    <source>
        <dbReference type="ARBA" id="ARBA00022741"/>
    </source>
</evidence>
<keyword evidence="7" id="KW-0812">Transmembrane</keyword>
<dbReference type="GO" id="GO:0005789">
    <property type="term" value="C:endoplasmic reticulum membrane"/>
    <property type="evidence" value="ECO:0007669"/>
    <property type="project" value="TreeGrafter"/>
</dbReference>
<keyword evidence="9" id="KW-1185">Reference proteome</keyword>
<evidence type="ECO:0000313" key="8">
    <source>
        <dbReference type="EMBL" id="KAK4413137.1"/>
    </source>
</evidence>
<keyword evidence="5" id="KW-0460">Magnesium</keyword>
<keyword evidence="4" id="KW-0067">ATP-binding</keyword>
<evidence type="ECO:0000256" key="2">
    <source>
        <dbReference type="ARBA" id="ARBA00022723"/>
    </source>
</evidence>
<dbReference type="GO" id="GO:0005524">
    <property type="term" value="F:ATP binding"/>
    <property type="evidence" value="ECO:0007669"/>
    <property type="project" value="UniProtKB-KW"/>
</dbReference>
<keyword evidence="2" id="KW-0479">Metal-binding</keyword>
<dbReference type="PANTHER" id="PTHR45630:SF7">
    <property type="entry name" value="ENDOPLASMIC RETICULUM TRANSMEMBRANE HELIX TRANSLOCASE"/>
    <property type="match status" value="1"/>
</dbReference>
<dbReference type="Proteomes" id="UP001293254">
    <property type="component" value="Unassembled WGS sequence"/>
</dbReference>
<dbReference type="GO" id="GO:0006874">
    <property type="term" value="P:intracellular calcium ion homeostasis"/>
    <property type="evidence" value="ECO:0007669"/>
    <property type="project" value="TreeGrafter"/>
</dbReference>
<dbReference type="PANTHER" id="PTHR45630">
    <property type="entry name" value="CATION-TRANSPORTING ATPASE-RELATED"/>
    <property type="match status" value="1"/>
</dbReference>
<dbReference type="InterPro" id="IPR006544">
    <property type="entry name" value="P-type_TPase_V"/>
</dbReference>
<keyword evidence="3" id="KW-0547">Nucleotide-binding</keyword>
<comment type="subcellular location">
    <subcellularLocation>
        <location evidence="1">Membrane</location>
        <topology evidence="1">Multi-pass membrane protein</topology>
    </subcellularLocation>
</comment>
<keyword evidence="7" id="KW-1133">Transmembrane helix</keyword>
<sequence length="204" mass="24020">MADSRRRTQRRREKQRRRLEWRLLVCNATPAGEAATAAGTLQNPRTKILARCWQEKNTFCKLPYPSKETIGYYLKSTGYGTEAKIVAATEKWGRNVFECPQPTFQRLMKEQIMEPFLVFQVFCVGLWCLDEYWYYSLFTLFMLESTMAQSRLKTLSELRRIKVDSQTLMVHHCGKWVKLPGTELLPGDVVSIYWSRRRRQICTC</sequence>
<organism evidence="8 9">
    <name type="scientific">Sesamum alatum</name>
    <dbReference type="NCBI Taxonomy" id="300844"/>
    <lineage>
        <taxon>Eukaryota</taxon>
        <taxon>Viridiplantae</taxon>
        <taxon>Streptophyta</taxon>
        <taxon>Embryophyta</taxon>
        <taxon>Tracheophyta</taxon>
        <taxon>Spermatophyta</taxon>
        <taxon>Magnoliopsida</taxon>
        <taxon>eudicotyledons</taxon>
        <taxon>Gunneridae</taxon>
        <taxon>Pentapetalae</taxon>
        <taxon>asterids</taxon>
        <taxon>lamiids</taxon>
        <taxon>Lamiales</taxon>
        <taxon>Pedaliaceae</taxon>
        <taxon>Sesamum</taxon>
    </lineage>
</organism>
<evidence type="ECO:0000256" key="6">
    <source>
        <dbReference type="ARBA" id="ARBA00022967"/>
    </source>
</evidence>
<dbReference type="GO" id="GO:0019829">
    <property type="term" value="F:ATPase-coupled monoatomic cation transmembrane transporter activity"/>
    <property type="evidence" value="ECO:0007669"/>
    <property type="project" value="TreeGrafter"/>
</dbReference>
<dbReference type="EMBL" id="JACGWO010000012">
    <property type="protein sequence ID" value="KAK4413137.1"/>
    <property type="molecule type" value="Genomic_DNA"/>
</dbReference>
<accession>A0AAE1XJN3</accession>
<reference evidence="8" key="1">
    <citation type="submission" date="2020-06" db="EMBL/GenBank/DDBJ databases">
        <authorList>
            <person name="Li T."/>
            <person name="Hu X."/>
            <person name="Zhang T."/>
            <person name="Song X."/>
            <person name="Zhang H."/>
            <person name="Dai N."/>
            <person name="Sheng W."/>
            <person name="Hou X."/>
            <person name="Wei L."/>
        </authorList>
    </citation>
    <scope>NUCLEOTIDE SEQUENCE</scope>
    <source>
        <strain evidence="8">3651</strain>
        <tissue evidence="8">Leaf</tissue>
    </source>
</reference>
<evidence type="ECO:0000256" key="7">
    <source>
        <dbReference type="SAM" id="Phobius"/>
    </source>
</evidence>
<comment type="caution">
    <text evidence="8">The sequence shown here is derived from an EMBL/GenBank/DDBJ whole genome shotgun (WGS) entry which is preliminary data.</text>
</comment>
<evidence type="ECO:0000313" key="9">
    <source>
        <dbReference type="Proteomes" id="UP001293254"/>
    </source>
</evidence>
<dbReference type="GO" id="GO:0015662">
    <property type="term" value="F:P-type ion transporter activity"/>
    <property type="evidence" value="ECO:0007669"/>
    <property type="project" value="TreeGrafter"/>
</dbReference>
<evidence type="ECO:0000256" key="1">
    <source>
        <dbReference type="ARBA" id="ARBA00004141"/>
    </source>
</evidence>
<keyword evidence="7" id="KW-0472">Membrane</keyword>
<name>A0AAE1XJN3_9LAMI</name>
<gene>
    <name evidence="8" type="ORF">Salat_2726200</name>
</gene>
<keyword evidence="6" id="KW-1278">Translocase</keyword>
<dbReference type="AlphaFoldDB" id="A0AAE1XJN3"/>
<proteinExistence type="predicted"/>
<dbReference type="GO" id="GO:0046872">
    <property type="term" value="F:metal ion binding"/>
    <property type="evidence" value="ECO:0007669"/>
    <property type="project" value="UniProtKB-KW"/>
</dbReference>
<evidence type="ECO:0000256" key="5">
    <source>
        <dbReference type="ARBA" id="ARBA00022842"/>
    </source>
</evidence>
<evidence type="ECO:0000256" key="4">
    <source>
        <dbReference type="ARBA" id="ARBA00022840"/>
    </source>
</evidence>
<protein>
    <submittedName>
        <fullName evidence="8">Manganese-transporting ATPase PDR2</fullName>
    </submittedName>
</protein>